<feature type="transmembrane region" description="Helical" evidence="1">
    <location>
        <begin position="12"/>
        <end position="31"/>
    </location>
</feature>
<organism evidence="2 3">
    <name type="scientific">Gulosibacter faecalis</name>
    <dbReference type="NCBI Taxonomy" id="272240"/>
    <lineage>
        <taxon>Bacteria</taxon>
        <taxon>Bacillati</taxon>
        <taxon>Actinomycetota</taxon>
        <taxon>Actinomycetes</taxon>
        <taxon>Micrococcales</taxon>
        <taxon>Microbacteriaceae</taxon>
        <taxon>Gulosibacter</taxon>
    </lineage>
</organism>
<comment type="caution">
    <text evidence="2">The sequence shown here is derived from an EMBL/GenBank/DDBJ whole genome shotgun (WGS) entry which is preliminary data.</text>
</comment>
<evidence type="ECO:0000313" key="2">
    <source>
        <dbReference type="EMBL" id="MFD2757172.1"/>
    </source>
</evidence>
<gene>
    <name evidence="2" type="ORF">ACFSW7_02120</name>
</gene>
<keyword evidence="1" id="KW-0812">Transmembrane</keyword>
<dbReference type="Proteomes" id="UP001597492">
    <property type="component" value="Unassembled WGS sequence"/>
</dbReference>
<keyword evidence="1" id="KW-1133">Transmembrane helix</keyword>
<keyword evidence="1" id="KW-0472">Membrane</keyword>
<evidence type="ECO:0000256" key="1">
    <source>
        <dbReference type="SAM" id="Phobius"/>
    </source>
</evidence>
<evidence type="ECO:0000313" key="3">
    <source>
        <dbReference type="Proteomes" id="UP001597492"/>
    </source>
</evidence>
<sequence>MLEYIGATLPQAVGIAASPFPIIAVIILLMAPNSTPKAIVFLVGWVLGITAATTLFSFATLTVVGDSSAAESQPVLGWFELVLGLILALLAVRQWRKRPRPGTEPEMPSWMSRVDGVKTPTAFVLGLGLSMNPKNLIMAATAGSVFGATRVVVGDSVWMIVIFTVLATATVTVPVPVSLVAPRASAGALAKARAWLVANNATIMMVLFIVLSAQNIGAALQAF</sequence>
<feature type="transmembrane region" description="Helical" evidence="1">
    <location>
        <begin position="75"/>
        <end position="92"/>
    </location>
</feature>
<feature type="transmembrane region" description="Helical" evidence="1">
    <location>
        <begin position="38"/>
        <end position="63"/>
    </location>
</feature>
<name>A0ABW5UU66_9MICO</name>
<feature type="transmembrane region" description="Helical" evidence="1">
    <location>
        <begin position="194"/>
        <end position="213"/>
    </location>
</feature>
<reference evidence="3" key="1">
    <citation type="journal article" date="2019" name="Int. J. Syst. Evol. Microbiol.">
        <title>The Global Catalogue of Microorganisms (GCM) 10K type strain sequencing project: providing services to taxonomists for standard genome sequencing and annotation.</title>
        <authorList>
            <consortium name="The Broad Institute Genomics Platform"/>
            <consortium name="The Broad Institute Genome Sequencing Center for Infectious Disease"/>
            <person name="Wu L."/>
            <person name="Ma J."/>
        </authorList>
    </citation>
    <scope>NUCLEOTIDE SEQUENCE [LARGE SCALE GENOMIC DNA]</scope>
    <source>
        <strain evidence="3">TISTR 1514</strain>
    </source>
</reference>
<dbReference type="Pfam" id="PF11139">
    <property type="entry name" value="SfLAP"/>
    <property type="match status" value="1"/>
</dbReference>
<dbReference type="InterPro" id="IPR021315">
    <property type="entry name" value="Gap/Sap"/>
</dbReference>
<accession>A0ABW5UU66</accession>
<proteinExistence type="predicted"/>
<dbReference type="RefSeq" id="WP_019619267.1">
    <property type="nucleotide sequence ID" value="NZ_JBHUNE010000002.1"/>
</dbReference>
<feature type="transmembrane region" description="Helical" evidence="1">
    <location>
        <begin position="159"/>
        <end position="182"/>
    </location>
</feature>
<dbReference type="EMBL" id="JBHUNE010000002">
    <property type="protein sequence ID" value="MFD2757172.1"/>
    <property type="molecule type" value="Genomic_DNA"/>
</dbReference>
<protein>
    <submittedName>
        <fullName evidence="2">GAP family protein</fullName>
    </submittedName>
</protein>
<keyword evidence="3" id="KW-1185">Reference proteome</keyword>